<reference evidence="1" key="1">
    <citation type="journal article" date="2013" name="Nat. Commun.">
        <title>Whole-genome sequencing of Oryza brachyantha reveals mechanisms underlying Oryza genome evolution.</title>
        <authorList>
            <person name="Chen J."/>
            <person name="Huang Q."/>
            <person name="Gao D."/>
            <person name="Wang J."/>
            <person name="Lang Y."/>
            <person name="Liu T."/>
            <person name="Li B."/>
            <person name="Bai Z."/>
            <person name="Luis Goicoechea J."/>
            <person name="Liang C."/>
            <person name="Chen C."/>
            <person name="Zhang W."/>
            <person name="Sun S."/>
            <person name="Liao Y."/>
            <person name="Zhang X."/>
            <person name="Yang L."/>
            <person name="Song C."/>
            <person name="Wang M."/>
            <person name="Shi J."/>
            <person name="Liu G."/>
            <person name="Liu J."/>
            <person name="Zhou H."/>
            <person name="Zhou W."/>
            <person name="Yu Q."/>
            <person name="An N."/>
            <person name="Chen Y."/>
            <person name="Cai Q."/>
            <person name="Wang B."/>
            <person name="Liu B."/>
            <person name="Min J."/>
            <person name="Huang Y."/>
            <person name="Wu H."/>
            <person name="Li Z."/>
            <person name="Zhang Y."/>
            <person name="Yin Y."/>
            <person name="Song W."/>
            <person name="Jiang J."/>
            <person name="Jackson S.A."/>
            <person name="Wing R.A."/>
            <person name="Wang J."/>
            <person name="Chen M."/>
        </authorList>
    </citation>
    <scope>NUCLEOTIDE SEQUENCE [LARGE SCALE GENOMIC DNA]</scope>
    <source>
        <strain evidence="1">cv. IRGC 101232</strain>
    </source>
</reference>
<dbReference type="Proteomes" id="UP000006038">
    <property type="component" value="Chromosome 10"/>
</dbReference>
<name>J3N2P9_ORYBR</name>
<keyword evidence="2" id="KW-1185">Reference proteome</keyword>
<proteinExistence type="predicted"/>
<dbReference type="HOGENOM" id="CLU_2337003_0_0_1"/>
<evidence type="ECO:0000313" key="2">
    <source>
        <dbReference type="Proteomes" id="UP000006038"/>
    </source>
</evidence>
<accession>J3N2P9</accession>
<dbReference type="EnsemblPlants" id="OB10G17970.1">
    <property type="protein sequence ID" value="OB10G17970.1"/>
    <property type="gene ID" value="OB10G17970"/>
</dbReference>
<organism evidence="1">
    <name type="scientific">Oryza brachyantha</name>
    <name type="common">malo sina</name>
    <dbReference type="NCBI Taxonomy" id="4533"/>
    <lineage>
        <taxon>Eukaryota</taxon>
        <taxon>Viridiplantae</taxon>
        <taxon>Streptophyta</taxon>
        <taxon>Embryophyta</taxon>
        <taxon>Tracheophyta</taxon>
        <taxon>Spermatophyta</taxon>
        <taxon>Magnoliopsida</taxon>
        <taxon>Liliopsida</taxon>
        <taxon>Poales</taxon>
        <taxon>Poaceae</taxon>
        <taxon>BOP clade</taxon>
        <taxon>Oryzoideae</taxon>
        <taxon>Oryzeae</taxon>
        <taxon>Oryzinae</taxon>
        <taxon>Oryza</taxon>
    </lineage>
</organism>
<sequence length="98" mass="10739">MGVFGCLYGGLARTNGVERSRLRRNAQLELRSSARFVPCRRVVAHSSRHRQHHRPVVFDVFSTRFEASNRHMPPPVAGSALSSVAGTASAVLSAAVRR</sequence>
<dbReference type="AlphaFoldDB" id="J3N2P9"/>
<evidence type="ECO:0000313" key="1">
    <source>
        <dbReference type="EnsemblPlants" id="OB10G17970.1"/>
    </source>
</evidence>
<reference evidence="1" key="2">
    <citation type="submission" date="2013-04" db="UniProtKB">
        <authorList>
            <consortium name="EnsemblPlants"/>
        </authorList>
    </citation>
    <scope>IDENTIFICATION</scope>
</reference>
<protein>
    <submittedName>
        <fullName evidence="1">Uncharacterized protein</fullName>
    </submittedName>
</protein>
<dbReference type="Gramene" id="OB10G17970.1">
    <property type="protein sequence ID" value="OB10G17970.1"/>
    <property type="gene ID" value="OB10G17970"/>
</dbReference>